<dbReference type="InterPro" id="IPR043153">
    <property type="entry name" value="DENN_C"/>
</dbReference>
<dbReference type="InterPro" id="IPR005113">
    <property type="entry name" value="uDENN_dom"/>
</dbReference>
<dbReference type="SMART" id="SM00799">
    <property type="entry name" value="DENN"/>
    <property type="match status" value="1"/>
</dbReference>
<reference evidence="3" key="2">
    <citation type="submission" date="2025-09" db="UniProtKB">
        <authorList>
            <consortium name="Ensembl"/>
        </authorList>
    </citation>
    <scope>IDENTIFICATION</scope>
</reference>
<dbReference type="GO" id="GO:0005085">
    <property type="term" value="F:guanyl-nucleotide exchange factor activity"/>
    <property type="evidence" value="ECO:0007669"/>
    <property type="project" value="UniProtKB-KW"/>
</dbReference>
<evidence type="ECO:0000313" key="3">
    <source>
        <dbReference type="Ensembl" id="ENSCCRP00000135927.1"/>
    </source>
</evidence>
<dbReference type="SMART" id="SM00800">
    <property type="entry name" value="uDENN"/>
    <property type="match status" value="1"/>
</dbReference>
<dbReference type="InterPro" id="IPR037516">
    <property type="entry name" value="Tripartite_DENN"/>
</dbReference>
<dbReference type="FunFam" id="3.40.50.11500:FF:000004">
    <property type="entry name" value="DENN domain-containing protein 2C isoform X1"/>
    <property type="match status" value="1"/>
</dbReference>
<dbReference type="InterPro" id="IPR005112">
    <property type="entry name" value="dDENN_dom"/>
</dbReference>
<name>A0A9J7ZTX3_CYPCA</name>
<dbReference type="Pfam" id="PF03456">
    <property type="entry name" value="uDENN"/>
    <property type="match status" value="1"/>
</dbReference>
<evidence type="ECO:0000259" key="2">
    <source>
        <dbReference type="PROSITE" id="PS50211"/>
    </source>
</evidence>
<protein>
    <submittedName>
        <fullName evidence="3">DENN/MADD domain containing 2Db</fullName>
    </submittedName>
</protein>
<dbReference type="GeneTree" id="ENSGT00950000182931"/>
<dbReference type="Pfam" id="PF02141">
    <property type="entry name" value="DENN"/>
    <property type="match status" value="1"/>
</dbReference>
<dbReference type="GO" id="GO:0005654">
    <property type="term" value="C:nucleoplasm"/>
    <property type="evidence" value="ECO:0007669"/>
    <property type="project" value="TreeGrafter"/>
</dbReference>
<proteinExistence type="predicted"/>
<keyword evidence="4" id="KW-1185">Reference proteome</keyword>
<dbReference type="Gene3D" id="3.30.450.200">
    <property type="match status" value="1"/>
</dbReference>
<dbReference type="GO" id="GO:0005829">
    <property type="term" value="C:cytosol"/>
    <property type="evidence" value="ECO:0007669"/>
    <property type="project" value="TreeGrafter"/>
</dbReference>
<accession>A0A9J7ZTX3</accession>
<dbReference type="PANTHER" id="PTHR15288:SF2">
    <property type="entry name" value="DENN DOMAIN-CONTAINING PROTEIN 2D"/>
    <property type="match status" value="1"/>
</dbReference>
<evidence type="ECO:0000256" key="1">
    <source>
        <dbReference type="ARBA" id="ARBA00022658"/>
    </source>
</evidence>
<sequence>MSRDKTSTGQRTTADTDILADMDHGAMKKISSMFSTLQEKLRRAKRMSSDPGVHLVPATAPPAGRSHRGQLFFDYLLVVSLRKRRNKEGYEPHITYQFPKREVMGRLQREEEEKCMKAAHLFCFPEGINWAPLTEYKSVSVIMYRKCVLVWRAFLKLSGLLTLCSETFSFVLTELDGSRRNGYCRRLLPDGRGARVPEAYCIISRVACFGLFSKIFDEVEKRRQISKAMIYPFMQSLREAPLPSPGNTVTVSSFIPDAGTEIISLTRPAESWLEHVDFHTLFRCLSDEEVLMVFAATVMERRIIFISEELSTLSQVLHAVAALLNPFVWQHTFISIVPTVLIDVCAAPTPYLLGVQKSMLDLLTDHSDLMIVDLSAGAETKFITRIGDEECLLPATLKEELLSRLSTRTRHASTEELNRLVSEAFLSVFVRSVGHFSTHFKRSGNSRQFQKKSFLKAVEHKSHLSFVKLFIQTQMFDLFIQEEETQANPNAFFHRKVSEYQERKKKEKMKTGWVRGVVV</sequence>
<organism evidence="3 4">
    <name type="scientific">Cyprinus carpio carpio</name>
    <dbReference type="NCBI Taxonomy" id="630221"/>
    <lineage>
        <taxon>Eukaryota</taxon>
        <taxon>Metazoa</taxon>
        <taxon>Chordata</taxon>
        <taxon>Craniata</taxon>
        <taxon>Vertebrata</taxon>
        <taxon>Euteleostomi</taxon>
        <taxon>Actinopterygii</taxon>
        <taxon>Neopterygii</taxon>
        <taxon>Teleostei</taxon>
        <taxon>Ostariophysi</taxon>
        <taxon>Cypriniformes</taxon>
        <taxon>Cyprinidae</taxon>
        <taxon>Cyprininae</taxon>
        <taxon>Cyprinus</taxon>
    </lineage>
</organism>
<keyword evidence="1" id="KW-0344">Guanine-nucleotide releasing factor</keyword>
<dbReference type="Gene3D" id="3.40.50.11500">
    <property type="match status" value="1"/>
</dbReference>
<dbReference type="AlphaFoldDB" id="A0A9J7ZTX3"/>
<dbReference type="PROSITE" id="PS50211">
    <property type="entry name" value="DENN"/>
    <property type="match status" value="1"/>
</dbReference>
<dbReference type="InterPro" id="IPR001194">
    <property type="entry name" value="cDENN_dom"/>
</dbReference>
<dbReference type="PANTHER" id="PTHR15288">
    <property type="entry name" value="DENN DOMAIN-CONTAINING PROTEIN 2"/>
    <property type="match status" value="1"/>
</dbReference>
<dbReference type="Proteomes" id="UP001108240">
    <property type="component" value="Unplaced"/>
</dbReference>
<dbReference type="Ensembl" id="ENSCCRT00000177367.1">
    <property type="protein sequence ID" value="ENSCCRP00000135927.1"/>
    <property type="gene ID" value="ENSCCRG00000026119.2"/>
</dbReference>
<dbReference type="InterPro" id="IPR051942">
    <property type="entry name" value="DENN_domain_containing_2"/>
</dbReference>
<evidence type="ECO:0000313" key="4">
    <source>
        <dbReference type="Proteomes" id="UP001108240"/>
    </source>
</evidence>
<dbReference type="SMART" id="SM00801">
    <property type="entry name" value="dDENN"/>
    <property type="match status" value="1"/>
</dbReference>
<reference evidence="3" key="1">
    <citation type="submission" date="2025-08" db="UniProtKB">
        <authorList>
            <consortium name="Ensembl"/>
        </authorList>
    </citation>
    <scope>IDENTIFICATION</scope>
</reference>
<dbReference type="Pfam" id="PF03455">
    <property type="entry name" value="dDENN"/>
    <property type="match status" value="1"/>
</dbReference>
<feature type="domain" description="UDENN" evidence="2">
    <location>
        <begin position="74"/>
        <end position="490"/>
    </location>
</feature>